<protein>
    <submittedName>
        <fullName evidence="3">Uncharacterized protein</fullName>
    </submittedName>
</protein>
<dbReference type="PANTHER" id="PTHR34414:SF1">
    <property type="entry name" value="SUBTILISIN-LIKE SERINE PROTEASE"/>
    <property type="match status" value="1"/>
</dbReference>
<reference evidence="3" key="1">
    <citation type="journal article" date="2023" name="Mol. Phylogenet. Evol.">
        <title>Genome-scale phylogeny and comparative genomics of the fungal order Sordariales.</title>
        <authorList>
            <person name="Hensen N."/>
            <person name="Bonometti L."/>
            <person name="Westerberg I."/>
            <person name="Brannstrom I.O."/>
            <person name="Guillou S."/>
            <person name="Cros-Aarteil S."/>
            <person name="Calhoun S."/>
            <person name="Haridas S."/>
            <person name="Kuo A."/>
            <person name="Mondo S."/>
            <person name="Pangilinan J."/>
            <person name="Riley R."/>
            <person name="LaButti K."/>
            <person name="Andreopoulos B."/>
            <person name="Lipzen A."/>
            <person name="Chen C."/>
            <person name="Yan M."/>
            <person name="Daum C."/>
            <person name="Ng V."/>
            <person name="Clum A."/>
            <person name="Steindorff A."/>
            <person name="Ohm R.A."/>
            <person name="Martin F."/>
            <person name="Silar P."/>
            <person name="Natvig D.O."/>
            <person name="Lalanne C."/>
            <person name="Gautier V."/>
            <person name="Ament-Velasquez S.L."/>
            <person name="Kruys A."/>
            <person name="Hutchinson M.I."/>
            <person name="Powell A.J."/>
            <person name="Barry K."/>
            <person name="Miller A.N."/>
            <person name="Grigoriev I.V."/>
            <person name="Debuchy R."/>
            <person name="Gladieux P."/>
            <person name="Hiltunen Thoren M."/>
            <person name="Johannesson H."/>
        </authorList>
    </citation>
    <scope>NUCLEOTIDE SEQUENCE</scope>
    <source>
        <strain evidence="3">CBS 538.74</strain>
    </source>
</reference>
<keyword evidence="2" id="KW-1133">Transmembrane helix</keyword>
<gene>
    <name evidence="3" type="ORF">C8A00DRAFT_16763</name>
</gene>
<name>A0AAN6ZVQ9_9PEZI</name>
<organism evidence="3 4">
    <name type="scientific">Chaetomidium leptoderma</name>
    <dbReference type="NCBI Taxonomy" id="669021"/>
    <lineage>
        <taxon>Eukaryota</taxon>
        <taxon>Fungi</taxon>
        <taxon>Dikarya</taxon>
        <taxon>Ascomycota</taxon>
        <taxon>Pezizomycotina</taxon>
        <taxon>Sordariomycetes</taxon>
        <taxon>Sordariomycetidae</taxon>
        <taxon>Sordariales</taxon>
        <taxon>Chaetomiaceae</taxon>
        <taxon>Chaetomidium</taxon>
    </lineage>
</organism>
<keyword evidence="2" id="KW-0812">Transmembrane</keyword>
<proteinExistence type="predicted"/>
<dbReference type="PANTHER" id="PTHR34414">
    <property type="entry name" value="HET DOMAIN-CONTAINING PROTEIN-RELATED"/>
    <property type="match status" value="1"/>
</dbReference>
<evidence type="ECO:0000256" key="2">
    <source>
        <dbReference type="SAM" id="Phobius"/>
    </source>
</evidence>
<evidence type="ECO:0000313" key="3">
    <source>
        <dbReference type="EMBL" id="KAK4151884.1"/>
    </source>
</evidence>
<evidence type="ECO:0000313" key="4">
    <source>
        <dbReference type="Proteomes" id="UP001302745"/>
    </source>
</evidence>
<comment type="caution">
    <text evidence="3">The sequence shown here is derived from an EMBL/GenBank/DDBJ whole genome shotgun (WGS) entry which is preliminary data.</text>
</comment>
<feature type="transmembrane region" description="Helical" evidence="2">
    <location>
        <begin position="327"/>
        <end position="356"/>
    </location>
</feature>
<accession>A0AAN6ZVQ9</accession>
<reference evidence="3" key="2">
    <citation type="submission" date="2023-05" db="EMBL/GenBank/DDBJ databases">
        <authorList>
            <consortium name="Lawrence Berkeley National Laboratory"/>
            <person name="Steindorff A."/>
            <person name="Hensen N."/>
            <person name="Bonometti L."/>
            <person name="Westerberg I."/>
            <person name="Brannstrom I.O."/>
            <person name="Guillou S."/>
            <person name="Cros-Aarteil S."/>
            <person name="Calhoun S."/>
            <person name="Haridas S."/>
            <person name="Kuo A."/>
            <person name="Mondo S."/>
            <person name="Pangilinan J."/>
            <person name="Riley R."/>
            <person name="Labutti K."/>
            <person name="Andreopoulos B."/>
            <person name="Lipzen A."/>
            <person name="Chen C."/>
            <person name="Yanf M."/>
            <person name="Daum C."/>
            <person name="Ng V."/>
            <person name="Clum A."/>
            <person name="Ohm R."/>
            <person name="Martin F."/>
            <person name="Silar P."/>
            <person name="Natvig D."/>
            <person name="Lalanne C."/>
            <person name="Gautier V."/>
            <person name="Ament-Velasquez S.L."/>
            <person name="Kruys A."/>
            <person name="Hutchinson M.I."/>
            <person name="Powell A.J."/>
            <person name="Barry K."/>
            <person name="Miller A.N."/>
            <person name="Grigoriev I.V."/>
            <person name="Debuchy R."/>
            <person name="Gladieux P."/>
            <person name="Thoren M.H."/>
            <person name="Johannesson H."/>
        </authorList>
    </citation>
    <scope>NUCLEOTIDE SEQUENCE</scope>
    <source>
        <strain evidence="3">CBS 538.74</strain>
    </source>
</reference>
<dbReference type="InterPro" id="IPR046536">
    <property type="entry name" value="DUF6601"/>
</dbReference>
<dbReference type="AlphaFoldDB" id="A0AAN6ZVQ9"/>
<dbReference type="Proteomes" id="UP001302745">
    <property type="component" value="Unassembled WGS sequence"/>
</dbReference>
<dbReference type="EMBL" id="MU856996">
    <property type="protein sequence ID" value="KAK4151884.1"/>
    <property type="molecule type" value="Genomic_DNA"/>
</dbReference>
<keyword evidence="4" id="KW-1185">Reference proteome</keyword>
<feature type="compositionally biased region" description="Polar residues" evidence="1">
    <location>
        <begin position="1"/>
        <end position="13"/>
    </location>
</feature>
<feature type="region of interest" description="Disordered" evidence="1">
    <location>
        <begin position="1"/>
        <end position="28"/>
    </location>
</feature>
<dbReference type="Pfam" id="PF20246">
    <property type="entry name" value="DUF6601"/>
    <property type="match status" value="1"/>
</dbReference>
<sequence length="381" mass="43462">MATASPTTSSGNAIETAPSKTAALRTDTSTPFDGLATEWNDDLEYASVDIGEKQTRKILKAKKERKQYLPGQPRIRLDKPAHNVDANTDSLLKYLKECHGTQGLDDLLPYMRYIFVQTPSYAHIMPLHHQKSHAREIKVTENPGLHLVWYYELIFIKPIPAYFYSRAFWVFLENAEPNLRKACLGFMRSYYMLIQYELDFHEACKLRLIPAKGDGDLPTYEEWCEFIEPFARVGDDHVNRRYHYGELRLTRINRAAVLFKFNLAYFHIYPQWGSFLEHTLAPIITVFAVCSVVLNSMQVSLAAIDIIHGVPAEEMAAWPNLVEASLWFPVVVMISIAMIIGASVLGMGMMGLKDLFRGNSVRRRKRRGDPSAGTRSHGMVW</sequence>
<evidence type="ECO:0000256" key="1">
    <source>
        <dbReference type="SAM" id="MobiDB-lite"/>
    </source>
</evidence>
<keyword evidence="2" id="KW-0472">Membrane</keyword>